<evidence type="ECO:0000313" key="4">
    <source>
        <dbReference type="Proteomes" id="UP000036947"/>
    </source>
</evidence>
<comment type="caution">
    <text evidence="3">The sequence shown here is derived from an EMBL/GenBank/DDBJ whole genome shotgun (WGS) entry which is preliminary data.</text>
</comment>
<dbReference type="SUPFAM" id="SSF81383">
    <property type="entry name" value="F-box domain"/>
    <property type="match status" value="1"/>
</dbReference>
<dbReference type="InterPro" id="IPR001810">
    <property type="entry name" value="F-box_dom"/>
</dbReference>
<dbReference type="EMBL" id="LFRF01000031">
    <property type="protein sequence ID" value="KND87844.1"/>
    <property type="molecule type" value="Genomic_DNA"/>
</dbReference>
<proteinExistence type="predicted"/>
<dbReference type="OrthoDB" id="3766406at2759"/>
<feature type="domain" description="F-box" evidence="2">
    <location>
        <begin position="51"/>
        <end position="85"/>
    </location>
</feature>
<organism evidence="3 4">
    <name type="scientific">Tolypocladium ophioglossoides (strain CBS 100239)</name>
    <name type="common">Snaketongue truffleclub</name>
    <name type="synonym">Elaphocordyceps ophioglossoides</name>
    <dbReference type="NCBI Taxonomy" id="1163406"/>
    <lineage>
        <taxon>Eukaryota</taxon>
        <taxon>Fungi</taxon>
        <taxon>Dikarya</taxon>
        <taxon>Ascomycota</taxon>
        <taxon>Pezizomycotina</taxon>
        <taxon>Sordariomycetes</taxon>
        <taxon>Hypocreomycetidae</taxon>
        <taxon>Hypocreales</taxon>
        <taxon>Ophiocordycipitaceae</taxon>
        <taxon>Tolypocladium</taxon>
    </lineage>
</organism>
<sequence>MNSSQTSQVNQLLDSLWGLRRSWFGSTQASSSAAAAPSPSTTPDAEAGSRILQLPADVLLLICDELETPEALSLSLACKSTYALCFALCHKKMTVDDRRKFLLLLEKDPGMGRGVFYCHTCNYLHPFQPYWGPHSEPEASSEPSLHHCGNRDRFAPIGNRFDLSYTHARLAMNDHFYGPGRGIPLENLCIEHTEHRDWTSVLCSTDAKIKNDELYLLRTYTFTIPNDSIAEFRKCTGARDFRLCEHTSFFSNTSVYRQYVPELQRRPASGGEGFATCKDSPGSCGLCLMDYDITIAPAQDNPAWDVTIKAHHQLGACRTPDDWKWARFTEACRAHLFFPNRPNRRGSTHNAGVVKQRWSETATKQPDAKKVSGQKSFPIPFPTWLWRDTKPLSVGSN</sequence>
<reference evidence="3 4" key="1">
    <citation type="journal article" date="2015" name="BMC Genomics">
        <title>The genome of the truffle-parasite Tolypocladium ophioglossoides and the evolution of antifungal peptaibiotics.</title>
        <authorList>
            <person name="Quandt C.A."/>
            <person name="Bushley K.E."/>
            <person name="Spatafora J.W."/>
        </authorList>
    </citation>
    <scope>NUCLEOTIDE SEQUENCE [LARGE SCALE GENOMIC DNA]</scope>
    <source>
        <strain evidence="3 4">CBS 100239</strain>
    </source>
</reference>
<dbReference type="Proteomes" id="UP000036947">
    <property type="component" value="Unassembled WGS sequence"/>
</dbReference>
<dbReference type="AlphaFoldDB" id="A0A0L0N1E6"/>
<accession>A0A0L0N1E6</accession>
<keyword evidence="4" id="KW-1185">Reference proteome</keyword>
<evidence type="ECO:0000259" key="2">
    <source>
        <dbReference type="Pfam" id="PF00646"/>
    </source>
</evidence>
<name>A0A0L0N1E6_TOLOC</name>
<protein>
    <recommendedName>
        <fullName evidence="2">F-box domain-containing protein</fullName>
    </recommendedName>
</protein>
<dbReference type="Pfam" id="PF00646">
    <property type="entry name" value="F-box"/>
    <property type="match status" value="1"/>
</dbReference>
<feature type="region of interest" description="Disordered" evidence="1">
    <location>
        <begin position="345"/>
        <end position="374"/>
    </location>
</feature>
<evidence type="ECO:0000313" key="3">
    <source>
        <dbReference type="EMBL" id="KND87844.1"/>
    </source>
</evidence>
<dbReference type="STRING" id="1163406.A0A0L0N1E6"/>
<dbReference type="InterPro" id="IPR036047">
    <property type="entry name" value="F-box-like_dom_sf"/>
</dbReference>
<evidence type="ECO:0000256" key="1">
    <source>
        <dbReference type="SAM" id="MobiDB-lite"/>
    </source>
</evidence>
<gene>
    <name evidence="3" type="ORF">TOPH_07477</name>
</gene>